<evidence type="ECO:0000313" key="1">
    <source>
        <dbReference type="EMBL" id="MCF5631600.1"/>
    </source>
</evidence>
<dbReference type="EMBL" id="WKAE01000284">
    <property type="protein sequence ID" value="MCF5631600.1"/>
    <property type="molecule type" value="Genomic_DNA"/>
</dbReference>
<dbReference type="AlphaFoldDB" id="A0A9Q4FJH3"/>
<name>A0A9Q4FJH3_PSESX</name>
<dbReference type="Proteomes" id="UP000814010">
    <property type="component" value="Unassembled WGS sequence"/>
</dbReference>
<gene>
    <name evidence="1" type="ORF">GIV53_20360</name>
</gene>
<accession>A0A9Q4FJH3</accession>
<evidence type="ECO:0000313" key="2">
    <source>
        <dbReference type="Proteomes" id="UP000814010"/>
    </source>
</evidence>
<dbReference type="RefSeq" id="WP_236425758.1">
    <property type="nucleotide sequence ID" value="NZ_CAWQUS010000020.1"/>
</dbReference>
<proteinExistence type="predicted"/>
<sequence length="109" mass="12324">MRNDSEIYNDMGAILVAIAPKDACKVIMRAKLSEELDTCSYEYDYIDDHGKSAWLTAGGRANTDMLDLLVELRKWYIKNKLTADLPAWNGCEVTLDLANEQLGIDFTYP</sequence>
<comment type="caution">
    <text evidence="1">The sequence shown here is derived from an EMBL/GenBank/DDBJ whole genome shotgun (WGS) entry which is preliminary data.</text>
</comment>
<dbReference type="SUPFAM" id="SSF160424">
    <property type="entry name" value="BH3703-like"/>
    <property type="match status" value="1"/>
</dbReference>
<protein>
    <submittedName>
        <fullName evidence="1">Uncharacterized protein</fullName>
    </submittedName>
</protein>
<dbReference type="InterPro" id="IPR036170">
    <property type="entry name" value="YezG-like_sf"/>
</dbReference>
<organism evidence="1 2">
    <name type="scientific">Pseudomonas syringae</name>
    <dbReference type="NCBI Taxonomy" id="317"/>
    <lineage>
        <taxon>Bacteria</taxon>
        <taxon>Pseudomonadati</taxon>
        <taxon>Pseudomonadota</taxon>
        <taxon>Gammaproteobacteria</taxon>
        <taxon>Pseudomonadales</taxon>
        <taxon>Pseudomonadaceae</taxon>
        <taxon>Pseudomonas</taxon>
    </lineage>
</organism>
<reference evidence="1" key="1">
    <citation type="submission" date="2019-11" db="EMBL/GenBank/DDBJ databases">
        <title>Epiphytic Pseudomonas syringae from cherry orchards.</title>
        <authorList>
            <person name="Hulin M.T."/>
        </authorList>
    </citation>
    <scope>NUCLEOTIDE SEQUENCE</scope>
    <source>
        <strain evidence="1">PA-2-5E</strain>
    </source>
</reference>